<accession>A0AAD2Q0P7</accession>
<dbReference type="AlphaFoldDB" id="A0AAD2Q0P7"/>
<proteinExistence type="predicted"/>
<evidence type="ECO:0000313" key="3">
    <source>
        <dbReference type="Proteomes" id="UP001295794"/>
    </source>
</evidence>
<dbReference type="EMBL" id="CAVNYO010000033">
    <property type="protein sequence ID" value="CAK5263050.1"/>
    <property type="molecule type" value="Genomic_DNA"/>
</dbReference>
<reference evidence="2" key="1">
    <citation type="submission" date="2023-11" db="EMBL/GenBank/DDBJ databases">
        <authorList>
            <person name="De Vega J J."/>
            <person name="De Vega J J."/>
        </authorList>
    </citation>
    <scope>NUCLEOTIDE SEQUENCE</scope>
</reference>
<dbReference type="Proteomes" id="UP001295794">
    <property type="component" value="Unassembled WGS sequence"/>
</dbReference>
<keyword evidence="1" id="KW-0472">Membrane</keyword>
<evidence type="ECO:0000313" key="2">
    <source>
        <dbReference type="EMBL" id="CAK5263050.1"/>
    </source>
</evidence>
<evidence type="ECO:0000256" key="1">
    <source>
        <dbReference type="SAM" id="Phobius"/>
    </source>
</evidence>
<protein>
    <submittedName>
        <fullName evidence="2">Uncharacterized protein</fullName>
    </submittedName>
</protein>
<feature type="transmembrane region" description="Helical" evidence="1">
    <location>
        <begin position="66"/>
        <end position="87"/>
    </location>
</feature>
<keyword evidence="1" id="KW-0812">Transmembrane</keyword>
<name>A0AAD2Q0P7_9AGAR</name>
<gene>
    <name evidence="2" type="ORF">MYCIT1_LOCUS2243</name>
</gene>
<keyword evidence="1" id="KW-1133">Transmembrane helix</keyword>
<sequence length="133" mass="14689">MKFGCQTHLRRLFVPNFIYACSIVRFPFKGLPRFSDSIFQLSPSLQSCPTSLSQTVRLCLIHPPSILVRAALILLLILISAIALGTFDTMDSMCDLAPRMAQCPQTAATRAIPHTPSWPAVPLPSTYPIPILH</sequence>
<keyword evidence="3" id="KW-1185">Reference proteome</keyword>
<comment type="caution">
    <text evidence="2">The sequence shown here is derived from an EMBL/GenBank/DDBJ whole genome shotgun (WGS) entry which is preliminary data.</text>
</comment>
<organism evidence="2 3">
    <name type="scientific">Mycena citricolor</name>
    <dbReference type="NCBI Taxonomy" id="2018698"/>
    <lineage>
        <taxon>Eukaryota</taxon>
        <taxon>Fungi</taxon>
        <taxon>Dikarya</taxon>
        <taxon>Basidiomycota</taxon>
        <taxon>Agaricomycotina</taxon>
        <taxon>Agaricomycetes</taxon>
        <taxon>Agaricomycetidae</taxon>
        <taxon>Agaricales</taxon>
        <taxon>Marasmiineae</taxon>
        <taxon>Mycenaceae</taxon>
        <taxon>Mycena</taxon>
    </lineage>
</organism>